<keyword evidence="4" id="KW-1185">Reference proteome</keyword>
<name>A0A158D3Q0_9BURK</name>
<organism evidence="3 4">
    <name type="scientific">Caballeronia pedi</name>
    <dbReference type="NCBI Taxonomy" id="1777141"/>
    <lineage>
        <taxon>Bacteria</taxon>
        <taxon>Pseudomonadati</taxon>
        <taxon>Pseudomonadota</taxon>
        <taxon>Betaproteobacteria</taxon>
        <taxon>Burkholderiales</taxon>
        <taxon>Burkholderiaceae</taxon>
        <taxon>Caballeronia</taxon>
    </lineage>
</organism>
<reference evidence="3" key="1">
    <citation type="submission" date="2016-01" db="EMBL/GenBank/DDBJ databases">
        <authorList>
            <person name="Peeters C."/>
        </authorList>
    </citation>
    <scope>NUCLEOTIDE SEQUENCE [LARGE SCALE GENOMIC DNA]</scope>
    <source>
        <strain evidence="3">LMG 29323</strain>
    </source>
</reference>
<dbReference type="InterPro" id="IPR001638">
    <property type="entry name" value="Solute-binding_3/MltF_N"/>
</dbReference>
<dbReference type="PANTHER" id="PTHR35936">
    <property type="entry name" value="MEMBRANE-BOUND LYTIC MUREIN TRANSGLYCOSYLASE F"/>
    <property type="match status" value="1"/>
</dbReference>
<dbReference type="AlphaFoldDB" id="A0A158D3Q0"/>
<dbReference type="RefSeq" id="WP_061178582.1">
    <property type="nucleotide sequence ID" value="NZ_FCOE02000030.1"/>
</dbReference>
<dbReference type="PANTHER" id="PTHR35936:SF17">
    <property type="entry name" value="ARGININE-BINDING EXTRACELLULAR PROTEIN ARTP"/>
    <property type="match status" value="1"/>
</dbReference>
<comment type="caution">
    <text evidence="3">The sequence shown here is derived from an EMBL/GenBank/DDBJ whole genome shotgun (WGS) entry which is preliminary data.</text>
</comment>
<sequence length="244" mass="25982">MSCPDSVLRDAFAPTGVLRASINFGNPILASKDEKGEPQGISVDIASELAQRLDLSLELVTYDAAGKAVAGIEAGEVDVGFFAIDPVRGKQIAFTTPYVLIQGSYLVRSESPIQTLEEVDRKGTRVAVGTGSAYDLFLTREIKHAEIVRNSTSPEVVNTFLRDGLDVAAGVTQQLEADAKRLGGLRLLDGNFMVICQSMGIAKSRGEGAAAWLDVFVSELVRSGFVADAVSRYRVDGVSVPQSS</sequence>
<dbReference type="CDD" id="cd13623">
    <property type="entry name" value="PBP2_AA_hypothetical"/>
    <property type="match status" value="1"/>
</dbReference>
<evidence type="ECO:0000256" key="1">
    <source>
        <dbReference type="ARBA" id="ARBA00022729"/>
    </source>
</evidence>
<dbReference type="Proteomes" id="UP000054911">
    <property type="component" value="Unassembled WGS sequence"/>
</dbReference>
<evidence type="ECO:0000259" key="2">
    <source>
        <dbReference type="SMART" id="SM00062"/>
    </source>
</evidence>
<dbReference type="Gene3D" id="3.40.190.10">
    <property type="entry name" value="Periplasmic binding protein-like II"/>
    <property type="match status" value="2"/>
</dbReference>
<gene>
    <name evidence="3" type="ORF">AWB80_06263</name>
</gene>
<feature type="domain" description="Solute-binding protein family 3/N-terminal" evidence="2">
    <location>
        <begin position="17"/>
        <end position="237"/>
    </location>
</feature>
<proteinExistence type="predicted"/>
<evidence type="ECO:0000313" key="3">
    <source>
        <dbReference type="EMBL" id="SAK89262.1"/>
    </source>
</evidence>
<dbReference type="EMBL" id="FCOE02000030">
    <property type="protein sequence ID" value="SAK89262.1"/>
    <property type="molecule type" value="Genomic_DNA"/>
</dbReference>
<dbReference type="Pfam" id="PF00497">
    <property type="entry name" value="SBP_bac_3"/>
    <property type="match status" value="1"/>
</dbReference>
<accession>A0A158D3Q0</accession>
<keyword evidence="1" id="KW-0732">Signal</keyword>
<evidence type="ECO:0000313" key="4">
    <source>
        <dbReference type="Proteomes" id="UP000054911"/>
    </source>
</evidence>
<dbReference type="STRING" id="1777141.AWB80_06263"/>
<protein>
    <submittedName>
        <fullName evidence="3">ABC amino acid transporter, periplasmic ligand binding protein</fullName>
    </submittedName>
</protein>
<dbReference type="SUPFAM" id="SSF53850">
    <property type="entry name" value="Periplasmic binding protein-like II"/>
    <property type="match status" value="1"/>
</dbReference>
<dbReference type="OrthoDB" id="571173at2"/>
<dbReference type="SMART" id="SM00062">
    <property type="entry name" value="PBPb"/>
    <property type="match status" value="1"/>
</dbReference>